<reference evidence="9" key="3">
    <citation type="submission" date="2023-09" db="EMBL/GenBank/DDBJ databases">
        <authorList>
            <person name="Schober I."/>
            <person name="Bunk B."/>
        </authorList>
    </citation>
    <scope>NUCLEOTIDE SEQUENCE</scope>
    <source>
        <strain evidence="9">DSM 103800</strain>
    </source>
</reference>
<dbReference type="Pfam" id="PF00860">
    <property type="entry name" value="Xan_ur_permease"/>
    <property type="match status" value="1"/>
</dbReference>
<dbReference type="EMBL" id="JAVVDO010000040">
    <property type="protein sequence ID" value="MDT8332971.1"/>
    <property type="molecule type" value="Genomic_DNA"/>
</dbReference>
<feature type="transmembrane region" description="Helical" evidence="7">
    <location>
        <begin position="344"/>
        <end position="365"/>
    </location>
</feature>
<feature type="transmembrane region" description="Helical" evidence="7">
    <location>
        <begin position="154"/>
        <end position="174"/>
    </location>
</feature>
<dbReference type="GO" id="GO:0012505">
    <property type="term" value="C:endomembrane system"/>
    <property type="evidence" value="ECO:0007669"/>
    <property type="project" value="UniProtKB-SubCell"/>
</dbReference>
<proteinExistence type="inferred from homology"/>
<feature type="transmembrane region" description="Helical" evidence="7">
    <location>
        <begin position="441"/>
        <end position="460"/>
    </location>
</feature>
<evidence type="ECO:0000256" key="2">
    <source>
        <dbReference type="ARBA" id="ARBA00005697"/>
    </source>
</evidence>
<sequence>MSNASLGAGAPIGEARPKGVLDRFFKLSERGSSVPQEVIAGLTTFAAMAYIIAVNPAIMSQAGMDRGDLVIATALAAIFGSVMMGLTANLPLAVAPAMGSNVVFTFILVKGMGVPWQGALAMVCFTGVVFLLLSLTKLREKVAKDVPEVLKVGISAAVGAYIVFIALRGAGFVVANPGTFIAMGSLREPAVLLTLAGILVTPMLVARQIPGALILSIAVLTLIGCFVPLPNGAVITRAPSAFLALPHWPSNTFGQLDFSYMFQNFIVVLPILFYFVCAEFFSTLATVIGVTGAANLRRPDGSIPNATAAFSTDATATIVGPILGTSVVTAYIESVTGVQAGGRTGLTSITVAALFFLALFVWPVFTVIPPQATAPALVVVGVLMLQGLTRIDLGQLTNAVPVALTLLLTVLTNNLINGMAIGTLSYILLFLSLGRAREISGVVWGLGVVFIAYIAVMTRLS</sequence>
<reference evidence="9 11" key="2">
    <citation type="journal article" date="2019" name="Microb. Pathog.">
        <title>Comparison of VITEK 2, MALDI-TOF MS, 16S rRNA gene sequencing, and whole-genome sequencing for identification of Roseomonas mucosa.</title>
        <authorList>
            <person name="Rudolph W.W."/>
            <person name="Gunzer F."/>
            <person name="Trauth M."/>
            <person name="Bunk B."/>
            <person name="Bigge R."/>
            <person name="Schrottner P."/>
        </authorList>
    </citation>
    <scope>NUCLEOTIDE SEQUENCE [LARGE SCALE GENOMIC DNA]</scope>
    <source>
        <strain evidence="9 11">DSM 103800</strain>
    </source>
</reference>
<dbReference type="eggNOG" id="COG2252">
    <property type="taxonomic scope" value="Bacteria"/>
</dbReference>
<dbReference type="AlphaFoldDB" id="A0A1L7ADQ5"/>
<reference evidence="8 10" key="1">
    <citation type="submission" date="2016-05" db="EMBL/GenBank/DDBJ databases">
        <title>Complete Genome and Methylome Analysis of Psychrotrophic Bacterial Isolates from Antarctic Lake Untersee.</title>
        <authorList>
            <person name="Fomenkov A."/>
            <person name="Akimov V.N."/>
            <person name="Vasilyeva L.V."/>
            <person name="Andersen D."/>
            <person name="Vincze T."/>
            <person name="Roberts R.J."/>
        </authorList>
    </citation>
    <scope>NUCLEOTIDE SEQUENCE [LARGE SCALE GENOMIC DNA]</scope>
    <source>
        <strain evidence="8 10">U14-5</strain>
    </source>
</reference>
<dbReference type="PANTHER" id="PTHR43337">
    <property type="entry name" value="XANTHINE/URACIL PERMEASE C887.17-RELATED"/>
    <property type="match status" value="1"/>
</dbReference>
<dbReference type="GO" id="GO:0005886">
    <property type="term" value="C:plasma membrane"/>
    <property type="evidence" value="ECO:0007669"/>
    <property type="project" value="TreeGrafter"/>
</dbReference>
<evidence type="ECO:0000256" key="4">
    <source>
        <dbReference type="ARBA" id="ARBA00022692"/>
    </source>
</evidence>
<organism evidence="8 10">
    <name type="scientific">Roseomonas gilardii</name>
    <dbReference type="NCBI Taxonomy" id="257708"/>
    <lineage>
        <taxon>Bacteria</taxon>
        <taxon>Pseudomonadati</taxon>
        <taxon>Pseudomonadota</taxon>
        <taxon>Alphaproteobacteria</taxon>
        <taxon>Acetobacterales</taxon>
        <taxon>Roseomonadaceae</taxon>
        <taxon>Roseomonas</taxon>
    </lineage>
</organism>
<keyword evidence="5 7" id="KW-1133">Transmembrane helix</keyword>
<gene>
    <name evidence="8" type="ORF">RGI145_07385</name>
    <name evidence="9" type="ORF">RQ831_18115</name>
</gene>
<name>A0A1L7ADQ5_9PROT</name>
<dbReference type="PANTHER" id="PTHR43337:SF1">
    <property type="entry name" value="XANTHINE_URACIL PERMEASE C887.17-RELATED"/>
    <property type="match status" value="1"/>
</dbReference>
<evidence type="ECO:0000313" key="8">
    <source>
        <dbReference type="EMBL" id="APT56945.1"/>
    </source>
</evidence>
<dbReference type="Proteomes" id="UP001258945">
    <property type="component" value="Unassembled WGS sequence"/>
</dbReference>
<feature type="transmembrane region" description="Helical" evidence="7">
    <location>
        <begin position="403"/>
        <end position="429"/>
    </location>
</feature>
<accession>A0A1L7ADQ5</accession>
<feature type="transmembrane region" description="Helical" evidence="7">
    <location>
        <begin position="38"/>
        <end position="58"/>
    </location>
</feature>
<evidence type="ECO:0000313" key="10">
    <source>
        <dbReference type="Proteomes" id="UP000185494"/>
    </source>
</evidence>
<evidence type="ECO:0000256" key="1">
    <source>
        <dbReference type="ARBA" id="ARBA00004127"/>
    </source>
</evidence>
<dbReference type="GO" id="GO:0005345">
    <property type="term" value="F:purine nucleobase transmembrane transporter activity"/>
    <property type="evidence" value="ECO:0007669"/>
    <property type="project" value="TreeGrafter"/>
</dbReference>
<feature type="transmembrane region" description="Helical" evidence="7">
    <location>
        <begin position="70"/>
        <end position="94"/>
    </location>
</feature>
<keyword evidence="11" id="KW-1185">Reference proteome</keyword>
<feature type="transmembrane region" description="Helical" evidence="7">
    <location>
        <begin position="212"/>
        <end position="229"/>
    </location>
</feature>
<feature type="transmembrane region" description="Helical" evidence="7">
    <location>
        <begin position="186"/>
        <end position="205"/>
    </location>
</feature>
<keyword evidence="4 7" id="KW-0812">Transmembrane</keyword>
<dbReference type="EMBL" id="CP015583">
    <property type="protein sequence ID" value="APT56945.1"/>
    <property type="molecule type" value="Genomic_DNA"/>
</dbReference>
<evidence type="ECO:0000313" key="9">
    <source>
        <dbReference type="EMBL" id="MDT8332971.1"/>
    </source>
</evidence>
<dbReference type="InterPro" id="IPR006043">
    <property type="entry name" value="NCS2"/>
</dbReference>
<dbReference type="RefSeq" id="WP_075797860.1">
    <property type="nucleotide sequence ID" value="NZ_CP015583.1"/>
</dbReference>
<keyword evidence="6 7" id="KW-0472">Membrane</keyword>
<feature type="transmembrane region" description="Helical" evidence="7">
    <location>
        <begin position="114"/>
        <end position="133"/>
    </location>
</feature>
<evidence type="ECO:0000256" key="7">
    <source>
        <dbReference type="SAM" id="Phobius"/>
    </source>
</evidence>
<evidence type="ECO:0000256" key="3">
    <source>
        <dbReference type="ARBA" id="ARBA00022448"/>
    </source>
</evidence>
<evidence type="ECO:0000256" key="6">
    <source>
        <dbReference type="ARBA" id="ARBA00023136"/>
    </source>
</evidence>
<protein>
    <submittedName>
        <fullName evidence="9">NCS2 family permease</fullName>
    </submittedName>
    <submittedName>
        <fullName evidence="8">Transporter</fullName>
    </submittedName>
</protein>
<evidence type="ECO:0000313" key="11">
    <source>
        <dbReference type="Proteomes" id="UP001258945"/>
    </source>
</evidence>
<dbReference type="Proteomes" id="UP000185494">
    <property type="component" value="Chromosome 1"/>
</dbReference>
<dbReference type="KEGG" id="rgi:RGI145_07385"/>
<evidence type="ECO:0000256" key="5">
    <source>
        <dbReference type="ARBA" id="ARBA00022989"/>
    </source>
</evidence>
<keyword evidence="3" id="KW-0813">Transport</keyword>
<comment type="subcellular location">
    <subcellularLocation>
        <location evidence="1">Endomembrane system</location>
        <topology evidence="1">Multi-pass membrane protein</topology>
    </subcellularLocation>
</comment>
<feature type="transmembrane region" description="Helical" evidence="7">
    <location>
        <begin position="372"/>
        <end position="391"/>
    </location>
</feature>
<dbReference type="STRING" id="257708.RGI145_07385"/>
<dbReference type="InterPro" id="IPR045018">
    <property type="entry name" value="Azg-like"/>
</dbReference>
<comment type="similarity">
    <text evidence="2">Belongs to the nucleobase:cation symporter-2 (NCS2) (TC 2.A.40) family. Azg-like subfamily.</text>
</comment>
<feature type="transmembrane region" description="Helical" evidence="7">
    <location>
        <begin position="271"/>
        <end position="296"/>
    </location>
</feature>